<feature type="transmembrane region" description="Helical" evidence="1">
    <location>
        <begin position="37"/>
        <end position="55"/>
    </location>
</feature>
<dbReference type="PATRIC" id="fig|1121328.3.peg.1575"/>
<evidence type="ECO:0000256" key="1">
    <source>
        <dbReference type="SAM" id="Phobius"/>
    </source>
</evidence>
<feature type="transmembrane region" description="Helical" evidence="1">
    <location>
        <begin position="105"/>
        <end position="128"/>
    </location>
</feature>
<dbReference type="Proteomes" id="UP000323392">
    <property type="component" value="Unassembled WGS sequence"/>
</dbReference>
<evidence type="ECO:0000313" key="5">
    <source>
        <dbReference type="Proteomes" id="UP000323392"/>
    </source>
</evidence>
<dbReference type="EMBL" id="LSFY01000001">
    <property type="protein sequence ID" value="KXZ40489.1"/>
    <property type="molecule type" value="Genomic_DNA"/>
</dbReference>
<dbReference type="EMBL" id="FRBG01000013">
    <property type="protein sequence ID" value="SHL16691.1"/>
    <property type="molecule type" value="Genomic_DNA"/>
</dbReference>
<keyword evidence="5" id="KW-1185">Reference proteome</keyword>
<dbReference type="Proteomes" id="UP000092605">
    <property type="component" value="Unassembled WGS sequence"/>
</dbReference>
<organism evidence="2 4">
    <name type="scientific">Alkalithermobacter thermoalcaliphilus JW-YL-7 = DSM 7308</name>
    <dbReference type="NCBI Taxonomy" id="1121328"/>
    <lineage>
        <taxon>Bacteria</taxon>
        <taxon>Bacillati</taxon>
        <taxon>Bacillota</taxon>
        <taxon>Clostridia</taxon>
        <taxon>Peptostreptococcales</taxon>
        <taxon>Tepidibacteraceae</taxon>
        <taxon>Alkalithermobacter</taxon>
    </lineage>
</organism>
<feature type="transmembrane region" description="Helical" evidence="1">
    <location>
        <begin position="140"/>
        <end position="161"/>
    </location>
</feature>
<keyword evidence="1" id="KW-1133">Transmembrane helix</keyword>
<evidence type="ECO:0000313" key="2">
    <source>
        <dbReference type="EMBL" id="KXZ40489.1"/>
    </source>
</evidence>
<proteinExistence type="predicted"/>
<sequence>MKTKDITFIGISVSLIITLGYVFYTVGSIFLLPGSKYIFMAPFLGFMFCIVALKVRKRGTIFLVSTIFGFIMMLINIFMSFAIILSGILTDLIGLIFFRQYEKKVVYISAIYPLFSLIVSFFVSNYLTGNKLHLMIYNKYSFILAGIITYILGLVGSYLGYKLLSRI</sequence>
<gene>
    <name evidence="2" type="ORF">JWYL7_1564</name>
    <name evidence="3" type="ORF">SAMN05661008_01590</name>
</gene>
<name>A0A150FSA3_CLOPD</name>
<dbReference type="OrthoDB" id="1953360at2"/>
<comment type="caution">
    <text evidence="2">The sequence shown here is derived from an EMBL/GenBank/DDBJ whole genome shotgun (WGS) entry which is preliminary data.</text>
</comment>
<keyword evidence="1" id="KW-0812">Transmembrane</keyword>
<reference evidence="2 4" key="1">
    <citation type="submission" date="2016-02" db="EMBL/GenBank/DDBJ databases">
        <title>Draft genome sequence for Clostridium paradoxum JW-YL-7.</title>
        <authorList>
            <person name="Utturkar S.M."/>
            <person name="Lancaster A."/>
            <person name="Poole F.L."/>
            <person name="Adams M.W."/>
            <person name="Brown S.D."/>
        </authorList>
    </citation>
    <scope>NUCLEOTIDE SEQUENCE [LARGE SCALE GENOMIC DNA]</scope>
    <source>
        <strain evidence="2 4">JW-YL-7</strain>
    </source>
</reference>
<reference evidence="3 5" key="2">
    <citation type="submission" date="2016-11" db="EMBL/GenBank/DDBJ databases">
        <authorList>
            <person name="Varghese N."/>
            <person name="Submissions S."/>
        </authorList>
    </citation>
    <scope>NUCLEOTIDE SEQUENCE [LARGE SCALE GENOMIC DNA]</scope>
    <source>
        <strain evidence="3 5">DSM 7308</strain>
    </source>
</reference>
<feature type="transmembrane region" description="Helical" evidence="1">
    <location>
        <begin position="62"/>
        <end position="85"/>
    </location>
</feature>
<feature type="transmembrane region" description="Helical" evidence="1">
    <location>
        <begin position="7"/>
        <end position="31"/>
    </location>
</feature>
<evidence type="ECO:0000313" key="4">
    <source>
        <dbReference type="Proteomes" id="UP000092605"/>
    </source>
</evidence>
<accession>A0A150FSA3</accession>
<protein>
    <submittedName>
        <fullName evidence="3">Energy-coupling factor transport system substrate-specific component</fullName>
    </submittedName>
</protein>
<dbReference type="AlphaFoldDB" id="A0A150FSA3"/>
<keyword evidence="1" id="KW-0472">Membrane</keyword>
<dbReference type="STRING" id="1121328.JWYL7_1564"/>
<evidence type="ECO:0000313" key="3">
    <source>
        <dbReference type="EMBL" id="SHL16691.1"/>
    </source>
</evidence>
<dbReference type="RefSeq" id="WP_066071425.1">
    <property type="nucleotide sequence ID" value="NZ_FRBG01000013.1"/>
</dbReference>